<keyword evidence="1" id="KW-1133">Transmembrane helix</keyword>
<protein>
    <submittedName>
        <fullName evidence="2">Uncharacterized protein</fullName>
    </submittedName>
</protein>
<evidence type="ECO:0000313" key="2">
    <source>
        <dbReference type="EMBL" id="MBO8440398.1"/>
    </source>
</evidence>
<sequence length="249" mass="27305">MKSLFYSAVINSVVKTVGYVAVIVSMFLGVVIMSGGCAADNVPMTDDDIYSTIAYYRPDEAGNCRFLTDDSLSLFADPAWEGDAQLNGTSRYLLYFHIMDNAGDTLTVDLMDVQEVYVSDILMGQVAKDILSDCDAATADAFWCSGKYLNMMYFSEVCGSGQCGFEAICPDTTMADAGAEVLDMYITYRSAGRGGSCTGACSFDMDSVLEVYPHVRTFRVMMKDMDVQYVDIVRPEENGAARDIMPVRM</sequence>
<name>A0A940IEL7_9BACT</name>
<proteinExistence type="predicted"/>
<gene>
    <name evidence="2" type="ORF">IAC51_07095</name>
</gene>
<dbReference type="Proteomes" id="UP000712007">
    <property type="component" value="Unassembled WGS sequence"/>
</dbReference>
<accession>A0A940IEL7</accession>
<dbReference type="EMBL" id="JADIMV010000123">
    <property type="protein sequence ID" value="MBO8440398.1"/>
    <property type="molecule type" value="Genomic_DNA"/>
</dbReference>
<dbReference type="AlphaFoldDB" id="A0A940IEL7"/>
<organism evidence="2 3">
    <name type="scientific">Candidatus Aphodosoma intestinipullorum</name>
    <dbReference type="NCBI Taxonomy" id="2840674"/>
    <lineage>
        <taxon>Bacteria</taxon>
        <taxon>Pseudomonadati</taxon>
        <taxon>Bacteroidota</taxon>
        <taxon>Bacteroidia</taxon>
        <taxon>Bacteroidales</taxon>
        <taxon>Candidatus Aphodosoma</taxon>
    </lineage>
</organism>
<feature type="transmembrane region" description="Helical" evidence="1">
    <location>
        <begin position="12"/>
        <end position="33"/>
    </location>
</feature>
<comment type="caution">
    <text evidence="2">The sequence shown here is derived from an EMBL/GenBank/DDBJ whole genome shotgun (WGS) entry which is preliminary data.</text>
</comment>
<reference evidence="2" key="2">
    <citation type="journal article" date="2021" name="PeerJ">
        <title>Extensive microbial diversity within the chicken gut microbiome revealed by metagenomics and culture.</title>
        <authorList>
            <person name="Gilroy R."/>
            <person name="Ravi A."/>
            <person name="Getino M."/>
            <person name="Pursley I."/>
            <person name="Horton D.L."/>
            <person name="Alikhan N.F."/>
            <person name="Baker D."/>
            <person name="Gharbi K."/>
            <person name="Hall N."/>
            <person name="Watson M."/>
            <person name="Adriaenssens E.M."/>
            <person name="Foster-Nyarko E."/>
            <person name="Jarju S."/>
            <person name="Secka A."/>
            <person name="Antonio M."/>
            <person name="Oren A."/>
            <person name="Chaudhuri R.R."/>
            <person name="La Ragione R."/>
            <person name="Hildebrand F."/>
            <person name="Pallen M.J."/>
        </authorList>
    </citation>
    <scope>NUCLEOTIDE SEQUENCE</scope>
    <source>
        <strain evidence="2">3924</strain>
    </source>
</reference>
<reference evidence="2" key="1">
    <citation type="submission" date="2020-10" db="EMBL/GenBank/DDBJ databases">
        <authorList>
            <person name="Gilroy R."/>
        </authorList>
    </citation>
    <scope>NUCLEOTIDE SEQUENCE</scope>
    <source>
        <strain evidence="2">3924</strain>
    </source>
</reference>
<evidence type="ECO:0000256" key="1">
    <source>
        <dbReference type="SAM" id="Phobius"/>
    </source>
</evidence>
<evidence type="ECO:0000313" key="3">
    <source>
        <dbReference type="Proteomes" id="UP000712007"/>
    </source>
</evidence>
<keyword evidence="1" id="KW-0472">Membrane</keyword>
<keyword evidence="1" id="KW-0812">Transmembrane</keyword>